<gene>
    <name evidence="2" type="ORF">L484_000086</name>
</gene>
<name>W9SMH8_9ROSA</name>
<accession>W9SMH8</accession>
<dbReference type="SMART" id="SM00239">
    <property type="entry name" value="C2"/>
    <property type="match status" value="1"/>
</dbReference>
<evidence type="ECO:0000313" key="3">
    <source>
        <dbReference type="Proteomes" id="UP000030645"/>
    </source>
</evidence>
<dbReference type="InterPro" id="IPR035892">
    <property type="entry name" value="C2_domain_sf"/>
</dbReference>
<dbReference type="PROSITE" id="PS50004">
    <property type="entry name" value="C2"/>
    <property type="match status" value="1"/>
</dbReference>
<feature type="domain" description="C2" evidence="1">
    <location>
        <begin position="1"/>
        <end position="105"/>
    </location>
</feature>
<protein>
    <submittedName>
        <fullName evidence="2">C2 and GRAM domain-containing protein</fullName>
    </submittedName>
</protein>
<proteinExistence type="predicted"/>
<dbReference type="eggNOG" id="KOG1032">
    <property type="taxonomic scope" value="Eukaryota"/>
</dbReference>
<organism evidence="2 3">
    <name type="scientific">Morus notabilis</name>
    <dbReference type="NCBI Taxonomy" id="981085"/>
    <lineage>
        <taxon>Eukaryota</taxon>
        <taxon>Viridiplantae</taxon>
        <taxon>Streptophyta</taxon>
        <taxon>Embryophyta</taxon>
        <taxon>Tracheophyta</taxon>
        <taxon>Spermatophyta</taxon>
        <taxon>Magnoliopsida</taxon>
        <taxon>eudicotyledons</taxon>
        <taxon>Gunneridae</taxon>
        <taxon>Pentapetalae</taxon>
        <taxon>rosids</taxon>
        <taxon>fabids</taxon>
        <taxon>Rosales</taxon>
        <taxon>Moraceae</taxon>
        <taxon>Moreae</taxon>
        <taxon>Morus</taxon>
    </lineage>
</organism>
<dbReference type="PANTHER" id="PTHR46296">
    <property type="entry name" value="BNAA05G37250D PROTEIN"/>
    <property type="match status" value="1"/>
</dbReference>
<evidence type="ECO:0000259" key="1">
    <source>
        <dbReference type="PROSITE" id="PS50004"/>
    </source>
</evidence>
<dbReference type="Gene3D" id="2.60.40.150">
    <property type="entry name" value="C2 domain"/>
    <property type="match status" value="1"/>
</dbReference>
<dbReference type="InterPro" id="IPR000008">
    <property type="entry name" value="C2_dom"/>
</dbReference>
<dbReference type="EMBL" id="KE625254">
    <property type="protein sequence ID" value="EXC51780.1"/>
    <property type="molecule type" value="Genomic_DNA"/>
</dbReference>
<sequence>MRLYVYVLEGKDLHVKNCYVKVHVGKHKSKTKILKKPTTNLVWNEEFVFRVYDMDEELVVSVFNHDHDHHDSGLFHGSGDLVGRVRIPIWSVLVEDNHTLPPTWFCLERHKTGKYISKDSGN</sequence>
<dbReference type="CDD" id="cd00030">
    <property type="entry name" value="C2"/>
    <property type="match status" value="1"/>
</dbReference>
<keyword evidence="3" id="KW-1185">Reference proteome</keyword>
<dbReference type="Pfam" id="PF00168">
    <property type="entry name" value="C2"/>
    <property type="match status" value="1"/>
</dbReference>
<dbReference type="PANTHER" id="PTHR46296:SF7">
    <property type="entry name" value="C2 DOMAIN-CONTAINING PROTEIN"/>
    <property type="match status" value="1"/>
</dbReference>
<reference evidence="3" key="1">
    <citation type="submission" date="2013-01" db="EMBL/GenBank/DDBJ databases">
        <title>Draft Genome Sequence of a Mulberry Tree, Morus notabilis C.K. Schneid.</title>
        <authorList>
            <person name="He N."/>
            <person name="Zhao S."/>
        </authorList>
    </citation>
    <scope>NUCLEOTIDE SEQUENCE</scope>
</reference>
<dbReference type="AlphaFoldDB" id="W9SMH8"/>
<dbReference type="Proteomes" id="UP000030645">
    <property type="component" value="Unassembled WGS sequence"/>
</dbReference>
<dbReference type="STRING" id="981085.W9SMH8"/>
<dbReference type="SUPFAM" id="SSF49562">
    <property type="entry name" value="C2 domain (Calcium/lipid-binding domain, CaLB)"/>
    <property type="match status" value="1"/>
</dbReference>
<evidence type="ECO:0000313" key="2">
    <source>
        <dbReference type="EMBL" id="EXC51780.1"/>
    </source>
</evidence>
<dbReference type="InterPro" id="IPR044511">
    <property type="entry name" value="At1g03370/At5g50170-like"/>
</dbReference>